<dbReference type="Proteomes" id="UP000268192">
    <property type="component" value="Chromosome"/>
</dbReference>
<gene>
    <name evidence="1" type="ORF">D5400_18665</name>
</gene>
<name>A0A3Q8XQU2_9HYPH</name>
<evidence type="ECO:0000313" key="1">
    <source>
        <dbReference type="EMBL" id="AZN73041.1"/>
    </source>
</evidence>
<dbReference type="KEGG" id="abaw:D5400_18665"/>
<reference evidence="1 2" key="1">
    <citation type="submission" date="2018-09" db="EMBL/GenBank/DDBJ databases">
        <title>Marinorhizobium profundi gen. nov., sp. nov., isolated from a deep-sea sediment sample from the New Britain Trench and proposal of Marinorhizobiaceae fam. nov. in the order Rhizobiales of the class Alphaproteobacteria.</title>
        <authorList>
            <person name="Cao J."/>
        </authorList>
    </citation>
    <scope>NUCLEOTIDE SEQUENCE [LARGE SCALE GENOMIC DNA]</scope>
    <source>
        <strain evidence="1 2">WS11</strain>
    </source>
</reference>
<dbReference type="NCBIfam" id="TIGR02811">
    <property type="entry name" value="formate_TAT"/>
    <property type="match status" value="1"/>
</dbReference>
<dbReference type="RefSeq" id="WP_126011550.1">
    <property type="nucleotide sequence ID" value="NZ_CP032509.1"/>
</dbReference>
<dbReference type="AlphaFoldDB" id="A0A3Q8XQU2"/>
<dbReference type="InterPro" id="IPR006311">
    <property type="entry name" value="TAT_signal"/>
</dbReference>
<organism evidence="1 2">
    <name type="scientific">Georhizobium profundi</name>
    <dbReference type="NCBI Taxonomy" id="2341112"/>
    <lineage>
        <taxon>Bacteria</taxon>
        <taxon>Pseudomonadati</taxon>
        <taxon>Pseudomonadota</taxon>
        <taxon>Alphaproteobacteria</taxon>
        <taxon>Hyphomicrobiales</taxon>
        <taxon>Rhizobiaceae</taxon>
        <taxon>Georhizobium</taxon>
    </lineage>
</organism>
<proteinExistence type="predicted"/>
<evidence type="ECO:0008006" key="3">
    <source>
        <dbReference type="Google" id="ProtNLM"/>
    </source>
</evidence>
<accession>A0A3Q8XQU2</accession>
<keyword evidence="2" id="KW-1185">Reference proteome</keyword>
<dbReference type="InterPro" id="IPR014177">
    <property type="entry name" value="Formate_DH_TAT-contain"/>
</dbReference>
<evidence type="ECO:0000313" key="2">
    <source>
        <dbReference type="Proteomes" id="UP000268192"/>
    </source>
</evidence>
<dbReference type="EMBL" id="CP032509">
    <property type="protein sequence ID" value="AZN73041.1"/>
    <property type="molecule type" value="Genomic_DNA"/>
</dbReference>
<dbReference type="PROSITE" id="PS51318">
    <property type="entry name" value="TAT"/>
    <property type="match status" value="1"/>
</dbReference>
<protein>
    <recommendedName>
        <fullName evidence="3">Twin-arginine translocation signal domain-containing protein</fullName>
    </recommendedName>
</protein>
<dbReference type="PIRSF" id="PIRSF036704">
    <property type="entry name" value="UCP036704"/>
    <property type="match status" value="1"/>
</dbReference>
<sequence length="68" mass="7262">MTIQDDQKGLGRRGFLGAFAGVGAAAAAVAVGTGGVQEAAAQEADDEKRKARYQETDHVKAFYRTNRY</sequence>